<feature type="region of interest" description="Disordered" evidence="9">
    <location>
        <begin position="1218"/>
        <end position="1262"/>
    </location>
</feature>
<evidence type="ECO:0000256" key="4">
    <source>
        <dbReference type="ARBA" id="ARBA00022741"/>
    </source>
</evidence>
<dbReference type="FunFam" id="3.30.200.20:FF:000470">
    <property type="entry name" value="Serine/threonine-protein kinase RAD53"/>
    <property type="match status" value="1"/>
</dbReference>
<feature type="region of interest" description="Disordered" evidence="9">
    <location>
        <begin position="1"/>
        <end position="29"/>
    </location>
</feature>
<feature type="region of interest" description="Disordered" evidence="9">
    <location>
        <begin position="697"/>
        <end position="724"/>
    </location>
</feature>
<dbReference type="Pfam" id="PF00069">
    <property type="entry name" value="Pkinase"/>
    <property type="match status" value="1"/>
</dbReference>
<proteinExistence type="inferred from homology"/>
<keyword evidence="6" id="KW-0072">Autophagy</keyword>
<dbReference type="Gene3D" id="2.60.200.20">
    <property type="match status" value="1"/>
</dbReference>
<reference evidence="12" key="1">
    <citation type="submission" date="2023-06" db="EMBL/GenBank/DDBJ databases">
        <title>Genome-scale phylogeny and comparative genomics of the fungal order Sordariales.</title>
        <authorList>
            <consortium name="Lawrence Berkeley National Laboratory"/>
            <person name="Hensen N."/>
            <person name="Bonometti L."/>
            <person name="Westerberg I."/>
            <person name="Brannstrom I.O."/>
            <person name="Guillou S."/>
            <person name="Cros-Aarteil S."/>
            <person name="Calhoun S."/>
            <person name="Haridas S."/>
            <person name="Kuo A."/>
            <person name="Mondo S."/>
            <person name="Pangilinan J."/>
            <person name="Riley R."/>
            <person name="Labutti K."/>
            <person name="Andreopoulos B."/>
            <person name="Lipzen A."/>
            <person name="Chen C."/>
            <person name="Yanf M."/>
            <person name="Daum C."/>
            <person name="Ng V."/>
            <person name="Clum A."/>
            <person name="Steindorff A."/>
            <person name="Ohm R."/>
            <person name="Martin F."/>
            <person name="Silar P."/>
            <person name="Natvig D."/>
            <person name="Lalanne C."/>
            <person name="Gautier V."/>
            <person name="Ament-Velasquez S.L."/>
            <person name="Kruys A."/>
            <person name="Hutchinson M.I."/>
            <person name="Powell A.J."/>
            <person name="Barry K."/>
            <person name="Miller A.N."/>
            <person name="Grigoriev I.V."/>
            <person name="Debuchy R."/>
            <person name="Gladieux P."/>
            <person name="Thoren M.H."/>
            <person name="Johannesson H."/>
        </authorList>
    </citation>
    <scope>NUCLEOTIDE SEQUENCE</scope>
    <source>
        <strain evidence="12">8032-3</strain>
    </source>
</reference>
<feature type="compositionally biased region" description="Low complexity" evidence="9">
    <location>
        <begin position="1218"/>
        <end position="1231"/>
    </location>
</feature>
<feature type="compositionally biased region" description="Pro residues" evidence="9">
    <location>
        <begin position="1137"/>
        <end position="1150"/>
    </location>
</feature>
<evidence type="ECO:0000256" key="2">
    <source>
        <dbReference type="ARBA" id="ARBA00005575"/>
    </source>
</evidence>
<evidence type="ECO:0000256" key="8">
    <source>
        <dbReference type="PROSITE-ProRule" id="PRU10141"/>
    </source>
</evidence>
<evidence type="ECO:0000256" key="5">
    <source>
        <dbReference type="ARBA" id="ARBA00022840"/>
    </source>
</evidence>
<dbReference type="InterPro" id="IPR017441">
    <property type="entry name" value="Protein_kinase_ATP_BS"/>
</dbReference>
<comment type="caution">
    <text evidence="12">The sequence shown here is derived from an EMBL/GenBank/DDBJ whole genome shotgun (WGS) entry which is preliminary data.</text>
</comment>
<dbReference type="Proteomes" id="UP001244011">
    <property type="component" value="Unassembled WGS sequence"/>
</dbReference>
<dbReference type="EMBL" id="MU839019">
    <property type="protein sequence ID" value="KAK1764593.1"/>
    <property type="molecule type" value="Genomic_DNA"/>
</dbReference>
<evidence type="ECO:0000313" key="13">
    <source>
        <dbReference type="Proteomes" id="UP001244011"/>
    </source>
</evidence>
<evidence type="ECO:0000256" key="9">
    <source>
        <dbReference type="SAM" id="MobiDB-lite"/>
    </source>
</evidence>
<evidence type="ECO:0000256" key="3">
    <source>
        <dbReference type="ARBA" id="ARBA00022448"/>
    </source>
</evidence>
<dbReference type="PANTHER" id="PTHR24348:SF68">
    <property type="entry name" value="SERINE_THREONINE-PROTEIN KINASE ATG1C"/>
    <property type="match status" value="1"/>
</dbReference>
<dbReference type="PROSITE" id="PS00107">
    <property type="entry name" value="PROTEIN_KINASE_ATP"/>
    <property type="match status" value="1"/>
</dbReference>
<dbReference type="PROSITE" id="PS00108">
    <property type="entry name" value="PROTEIN_KINASE_ST"/>
    <property type="match status" value="1"/>
</dbReference>
<sequence>MDPDLDAEATQQATQNVLDPRRLGKQNSGFSDEELSDIICLLIPCSEHARREVSMIAPDSSQHMVGRDDADNVELDLDLEDEASRFGLIPRGAGEHVIALRLSSQVKDPVQGFTFGRNANRCDICFHDDPLRRLSNIHFRIYLNEYGVLMLEDRSTNGTIVDEKLLKAKSREPSETRRTLSSGSTVKILMHTDSNDLVFLVRIPRREGAYEAAYRTNLVRYMRHLKELTKDANATIGPGPGGHVDLFPPQFQKPQLPRLPAPQFGLPEETTQDNVERLNRAWSGSEKYHRLGEIGKGAFATVYKVTDKYNGIPYAAKELDKRKFMKNGVLDQKVENEMIIMQRVQHPNIVRYIEHMDWDSRLLIIIMEYVPGGDLGRLIQERGCLTEAAVKTMARQLLDALEYLHDNNITHRDVKPDNILISSQQPFHVKLTDFGLSKMVDNDQTFLRTFCGTLLYCAPEVYSEFAEYDEFGRRHPRNRHRKQARGQRYDHAVDIWSLGGVLFYALTGSPPFPVKTGISYSELLHQIMTRPLDVSPLHAANVSPEGINFLERMLDRRPEIRAAVRDLQEHPWLSGMGVIRAPSASQSYDEISDHELEPLSQLSLEDRQRQDPLDDNHGLIDEDDEDVNDENHFSGYESEKENYTFGPGNQPQRLFGEVNVSAIGSSGVIPENRLNLPLSATSLATTEILGNSEVRDSFDSVVSLTPRQKSQKSQPNSGGGVRLSALSAGQSKSVDQLNNMTFDVASQSLGGAESILENLNMRSLAGSHLQPHDSEYFSTSKRKTFYDNSDDSEGSAIRDRPIIKRFRSDGPVDSTTDCSSDDEEGDLFAFIPPVAKARSSRQVDEPVEKSVYWNPQDRKTWHLRYPEMTKFQFDAFEAAAEARGEEFGPGKSPLWDLAMKYFPPKHYEEVVGQLDLDVERVSNDGKTVRHGDPGTGGLDQGGLPSTAGPYDEVGGEGDIPDTFVPSRQHRIVPLETNPPGKRIVASIQSSPDSVIQGISVLVTESMLSWGRAPENTRIYEPSKDTRVPKHAFKIILWKEGYDPSKDSRPWNQKSNVVGDVDSFHFYISSKATQGIHVNGSLLQSHDCRNPASPSRHWMRLHDGDEIIVWHNNNGGVSYTKTELIFGCAWGGSSSPRPASPPPLGPPPPRPQLVAEGVARRLDEVCARAERKMRNRSEYDLKMEESRHDHDERRQAMARERERSRVFEARRVEACRALAARPSRRASPAATTAGGGGGGARVSPVPGGGRVVPRMNRPSPGPV</sequence>
<dbReference type="InterPro" id="IPR008984">
    <property type="entry name" value="SMAD_FHA_dom_sf"/>
</dbReference>
<organism evidence="12 13">
    <name type="scientific">Phialemonium atrogriseum</name>
    <dbReference type="NCBI Taxonomy" id="1093897"/>
    <lineage>
        <taxon>Eukaryota</taxon>
        <taxon>Fungi</taxon>
        <taxon>Dikarya</taxon>
        <taxon>Ascomycota</taxon>
        <taxon>Pezizomycotina</taxon>
        <taxon>Sordariomycetes</taxon>
        <taxon>Sordariomycetidae</taxon>
        <taxon>Cephalothecales</taxon>
        <taxon>Cephalothecaceae</taxon>
        <taxon>Phialemonium</taxon>
    </lineage>
</organism>
<dbReference type="GO" id="GO:0004674">
    <property type="term" value="F:protein serine/threonine kinase activity"/>
    <property type="evidence" value="ECO:0007669"/>
    <property type="project" value="InterPro"/>
</dbReference>
<feature type="compositionally biased region" description="Gly residues" evidence="9">
    <location>
        <begin position="1232"/>
        <end position="1249"/>
    </location>
</feature>
<dbReference type="AlphaFoldDB" id="A0AAJ0FIP3"/>
<protein>
    <recommendedName>
        <fullName evidence="7">Autophagy-related protein 1</fullName>
    </recommendedName>
</protein>
<feature type="domain" description="FHA" evidence="10">
    <location>
        <begin position="113"/>
        <end position="166"/>
    </location>
</feature>
<keyword evidence="13" id="KW-1185">Reference proteome</keyword>
<comment type="similarity">
    <text evidence="2">Belongs to the protein kinase superfamily. CAMK Ser/Thr protein kinase family. CHEK2 subfamily.</text>
</comment>
<dbReference type="SMART" id="SM00220">
    <property type="entry name" value="S_TKc"/>
    <property type="match status" value="1"/>
</dbReference>
<dbReference type="GeneID" id="85313331"/>
<feature type="region of interest" description="Disordered" evidence="9">
    <location>
        <begin position="925"/>
        <end position="951"/>
    </location>
</feature>
<dbReference type="RefSeq" id="XP_060280806.1">
    <property type="nucleotide sequence ID" value="XM_060430144.1"/>
</dbReference>
<dbReference type="GO" id="GO:0010506">
    <property type="term" value="P:regulation of autophagy"/>
    <property type="evidence" value="ECO:0007669"/>
    <property type="project" value="InterPro"/>
</dbReference>
<dbReference type="PANTHER" id="PTHR24348">
    <property type="entry name" value="SERINE/THREONINE-PROTEIN KINASE UNC-51-RELATED"/>
    <property type="match status" value="1"/>
</dbReference>
<evidence type="ECO:0000259" key="11">
    <source>
        <dbReference type="PROSITE" id="PS50011"/>
    </source>
</evidence>
<dbReference type="PROSITE" id="PS50011">
    <property type="entry name" value="PROTEIN_KINASE_DOM"/>
    <property type="match status" value="1"/>
</dbReference>
<evidence type="ECO:0000256" key="6">
    <source>
        <dbReference type="ARBA" id="ARBA00023006"/>
    </source>
</evidence>
<dbReference type="InterPro" id="IPR000719">
    <property type="entry name" value="Prot_kinase_dom"/>
</dbReference>
<gene>
    <name evidence="12" type="ORF">QBC33DRAFT_561624</name>
</gene>
<evidence type="ECO:0000259" key="10">
    <source>
        <dbReference type="PROSITE" id="PS50006"/>
    </source>
</evidence>
<dbReference type="InterPro" id="IPR011009">
    <property type="entry name" value="Kinase-like_dom_sf"/>
</dbReference>
<feature type="region of interest" description="Disordered" evidence="9">
    <location>
        <begin position="599"/>
        <end position="628"/>
    </location>
</feature>
<dbReference type="InterPro" id="IPR000253">
    <property type="entry name" value="FHA_dom"/>
</dbReference>
<comment type="subcellular location">
    <subcellularLocation>
        <location evidence="1">Preautophagosomal structure membrane</location>
        <topology evidence="1">Peripheral membrane protein</topology>
    </subcellularLocation>
</comment>
<dbReference type="SUPFAM" id="SSF56112">
    <property type="entry name" value="Protein kinase-like (PK-like)"/>
    <property type="match status" value="1"/>
</dbReference>
<feature type="domain" description="Protein kinase" evidence="11">
    <location>
        <begin position="288"/>
        <end position="573"/>
    </location>
</feature>
<dbReference type="GO" id="GO:0006914">
    <property type="term" value="P:autophagy"/>
    <property type="evidence" value="ECO:0007669"/>
    <property type="project" value="UniProtKB-KW"/>
</dbReference>
<feature type="compositionally biased region" description="Basic and acidic residues" evidence="9">
    <location>
        <begin position="604"/>
        <end position="620"/>
    </location>
</feature>
<keyword evidence="5 8" id="KW-0067">ATP-binding</keyword>
<dbReference type="InterPro" id="IPR008271">
    <property type="entry name" value="Ser/Thr_kinase_AS"/>
</dbReference>
<dbReference type="GO" id="GO:0034045">
    <property type="term" value="C:phagophore assembly site membrane"/>
    <property type="evidence" value="ECO:0007669"/>
    <property type="project" value="UniProtKB-SubCell"/>
</dbReference>
<dbReference type="GO" id="GO:0005524">
    <property type="term" value="F:ATP binding"/>
    <property type="evidence" value="ECO:0007669"/>
    <property type="project" value="UniProtKB-UniRule"/>
</dbReference>
<dbReference type="InterPro" id="IPR045269">
    <property type="entry name" value="Atg1-like"/>
</dbReference>
<dbReference type="PROSITE" id="PS50006">
    <property type="entry name" value="FHA_DOMAIN"/>
    <property type="match status" value="1"/>
</dbReference>
<evidence type="ECO:0000313" key="12">
    <source>
        <dbReference type="EMBL" id="KAK1764593.1"/>
    </source>
</evidence>
<dbReference type="Pfam" id="PF00498">
    <property type="entry name" value="FHA"/>
    <property type="match status" value="1"/>
</dbReference>
<evidence type="ECO:0000256" key="1">
    <source>
        <dbReference type="ARBA" id="ARBA00004623"/>
    </source>
</evidence>
<keyword evidence="4 8" id="KW-0547">Nucleotide-binding</keyword>
<feature type="compositionally biased region" description="Polar residues" evidence="9">
    <location>
        <begin position="700"/>
        <end position="716"/>
    </location>
</feature>
<accession>A0AAJ0FIP3</accession>
<evidence type="ECO:0000256" key="7">
    <source>
        <dbReference type="ARBA" id="ARBA00030237"/>
    </source>
</evidence>
<keyword evidence="3" id="KW-0813">Transport</keyword>
<dbReference type="Gene3D" id="1.10.510.10">
    <property type="entry name" value="Transferase(Phosphotransferase) domain 1"/>
    <property type="match status" value="1"/>
</dbReference>
<dbReference type="SUPFAM" id="SSF49879">
    <property type="entry name" value="SMAD/FHA domain"/>
    <property type="match status" value="1"/>
</dbReference>
<feature type="binding site" evidence="8">
    <location>
        <position position="317"/>
    </location>
    <ligand>
        <name>ATP</name>
        <dbReference type="ChEBI" id="CHEBI:30616"/>
    </ligand>
</feature>
<feature type="region of interest" description="Disordered" evidence="9">
    <location>
        <begin position="1133"/>
        <end position="1152"/>
    </location>
</feature>
<name>A0AAJ0FIP3_9PEZI</name>